<dbReference type="Gene3D" id="3.40.605.10">
    <property type="entry name" value="Aldehyde Dehydrogenase, Chain A, domain 1"/>
    <property type="match status" value="1"/>
</dbReference>
<dbReference type="EMBL" id="CP031320">
    <property type="protein sequence ID" value="AXK33507.1"/>
    <property type="molecule type" value="Genomic_DNA"/>
</dbReference>
<keyword evidence="5" id="KW-1185">Reference proteome</keyword>
<gene>
    <name evidence="4" type="ORF">DVA86_13455</name>
</gene>
<dbReference type="InterPro" id="IPR016163">
    <property type="entry name" value="Ald_DH_C"/>
</dbReference>
<dbReference type="Gene3D" id="3.40.309.10">
    <property type="entry name" value="Aldehyde Dehydrogenase, Chain A, domain 2"/>
    <property type="match status" value="1"/>
</dbReference>
<dbReference type="PROSITE" id="PS00070">
    <property type="entry name" value="ALDEHYDE_DEHYDR_CYS"/>
    <property type="match status" value="1"/>
</dbReference>
<dbReference type="SUPFAM" id="SSF53720">
    <property type="entry name" value="ALDH-like"/>
    <property type="match status" value="1"/>
</dbReference>
<keyword evidence="2" id="KW-0560">Oxidoreductase</keyword>
<protein>
    <submittedName>
        <fullName evidence="4">NAD-dependent succinate-semialdehyde dehydrogenase</fullName>
    </submittedName>
</protein>
<name>A0A345XPE1_9ACTN</name>
<sequence>MSTPNSTPHGTPYSAPTVLIDGAWHSRDERLAVHAPGTGALVGHVGFPDAGQAVRDASAACDAAARAFAGWSETTARYRADILLEAARLIRQRSGELAPLLAAEAGKRLPEAQGEIAFSAEYLRWFAEEARRTDGTVPPHEAAGRRHVVLRRPAGVVASLTPWNFPCSIQARKLAPALAAGCTVVARVSEKAPLAVTELIRCLTDAGLPDGVLNLVHGPAAPVTETVLDHPAVRVASFTGSTPVGKLIMEQCARRVVRPLLELGGDAPFVVLGDADVGAAVEGALLAKFRNTGQSCIAANRFLVHADVYDEFTEEFARRAGELTVGDGLAEPCPDLGPLMDPARVAAVRGLVDAARAEGATLLTAERPVPDDGCFLAPALLADVPPTAALASAEVFGPAAAVFRVADDAEALRLANATEMGLAAYVYARDLGRAWTFAERLEAGVVGVNEALPSVAFAPMGGNKQSGLGREGAADGLAEFTEPRYLSLGL</sequence>
<dbReference type="CDD" id="cd07103">
    <property type="entry name" value="ALDH_F5_SSADH_GabD"/>
    <property type="match status" value="1"/>
</dbReference>
<dbReference type="InterPro" id="IPR016161">
    <property type="entry name" value="Ald_DH/histidinol_DH"/>
</dbReference>
<proteinExistence type="inferred from homology"/>
<dbReference type="PANTHER" id="PTHR43353:SF5">
    <property type="entry name" value="SUCCINATE-SEMIALDEHYDE DEHYDROGENASE, MITOCHONDRIAL"/>
    <property type="match status" value="1"/>
</dbReference>
<evidence type="ECO:0000313" key="5">
    <source>
        <dbReference type="Proteomes" id="UP000254425"/>
    </source>
</evidence>
<dbReference type="InterPro" id="IPR016162">
    <property type="entry name" value="Ald_DH_N"/>
</dbReference>
<dbReference type="GO" id="GO:0004777">
    <property type="term" value="F:succinate-semialdehyde dehydrogenase (NAD+) activity"/>
    <property type="evidence" value="ECO:0007669"/>
    <property type="project" value="TreeGrafter"/>
</dbReference>
<dbReference type="KEGG" id="sarm:DVA86_13455"/>
<accession>A0A345XPE1</accession>
<dbReference type="Proteomes" id="UP000254425">
    <property type="component" value="Chromosome"/>
</dbReference>
<dbReference type="FunFam" id="3.40.605.10:FF:000007">
    <property type="entry name" value="NAD/NADP-dependent betaine aldehyde dehydrogenase"/>
    <property type="match status" value="1"/>
</dbReference>
<dbReference type="RefSeq" id="WP_208878391.1">
    <property type="nucleotide sequence ID" value="NZ_CP031320.1"/>
</dbReference>
<comment type="similarity">
    <text evidence="1">Belongs to the aldehyde dehydrogenase family.</text>
</comment>
<dbReference type="GO" id="GO:0009450">
    <property type="term" value="P:gamma-aminobutyric acid catabolic process"/>
    <property type="evidence" value="ECO:0007669"/>
    <property type="project" value="TreeGrafter"/>
</dbReference>
<dbReference type="AlphaFoldDB" id="A0A345XPE1"/>
<reference evidence="4 5" key="1">
    <citation type="submission" date="2018-07" db="EMBL/GenBank/DDBJ databases">
        <title>Draft genome of the type strain Streptomyces armeniacus ATCC 15676.</title>
        <authorList>
            <person name="Labana P."/>
            <person name="Gosse J.T."/>
            <person name="Boddy C.N."/>
        </authorList>
    </citation>
    <scope>NUCLEOTIDE SEQUENCE [LARGE SCALE GENOMIC DNA]</scope>
    <source>
        <strain evidence="4 5">ATCC 15676</strain>
    </source>
</reference>
<dbReference type="PANTHER" id="PTHR43353">
    <property type="entry name" value="SUCCINATE-SEMIALDEHYDE DEHYDROGENASE, MITOCHONDRIAL"/>
    <property type="match status" value="1"/>
</dbReference>
<feature type="domain" description="Aldehyde dehydrogenase" evidence="3">
    <location>
        <begin position="27"/>
        <end position="484"/>
    </location>
</feature>
<dbReference type="InterPro" id="IPR050740">
    <property type="entry name" value="Aldehyde_DH_Superfamily"/>
</dbReference>
<organism evidence="4 5">
    <name type="scientific">Streptomyces armeniacus</name>
    <dbReference type="NCBI Taxonomy" id="83291"/>
    <lineage>
        <taxon>Bacteria</taxon>
        <taxon>Bacillati</taxon>
        <taxon>Actinomycetota</taxon>
        <taxon>Actinomycetes</taxon>
        <taxon>Kitasatosporales</taxon>
        <taxon>Streptomycetaceae</taxon>
        <taxon>Streptomyces</taxon>
    </lineage>
</organism>
<evidence type="ECO:0000259" key="3">
    <source>
        <dbReference type="Pfam" id="PF00171"/>
    </source>
</evidence>
<dbReference type="InterPro" id="IPR016160">
    <property type="entry name" value="Ald_DH_CS_CYS"/>
</dbReference>
<dbReference type="Pfam" id="PF00171">
    <property type="entry name" value="Aldedh"/>
    <property type="match status" value="1"/>
</dbReference>
<dbReference type="InterPro" id="IPR015590">
    <property type="entry name" value="Aldehyde_DH_dom"/>
</dbReference>
<evidence type="ECO:0000256" key="1">
    <source>
        <dbReference type="ARBA" id="ARBA00009986"/>
    </source>
</evidence>
<evidence type="ECO:0000313" key="4">
    <source>
        <dbReference type="EMBL" id="AXK33507.1"/>
    </source>
</evidence>
<evidence type="ECO:0000256" key="2">
    <source>
        <dbReference type="ARBA" id="ARBA00023002"/>
    </source>
</evidence>